<dbReference type="InterPro" id="IPR045358">
    <property type="entry name" value="Ty3_capsid"/>
</dbReference>
<dbReference type="AlphaFoldDB" id="A0A699SJU8"/>
<dbReference type="Pfam" id="PF19259">
    <property type="entry name" value="Ty3_capsid"/>
    <property type="match status" value="1"/>
</dbReference>
<evidence type="ECO:0000313" key="3">
    <source>
        <dbReference type="EMBL" id="GFC98001.1"/>
    </source>
</evidence>
<feature type="domain" description="Ty3 transposon capsid-like protein" evidence="2">
    <location>
        <begin position="1"/>
        <end position="64"/>
    </location>
</feature>
<dbReference type="EMBL" id="BKCJ011169407">
    <property type="protein sequence ID" value="GFC98001.1"/>
    <property type="molecule type" value="Genomic_DNA"/>
</dbReference>
<reference evidence="3" key="1">
    <citation type="journal article" date="2019" name="Sci. Rep.">
        <title>Draft genome of Tanacetum cinerariifolium, the natural source of mosquito coil.</title>
        <authorList>
            <person name="Yamashiro T."/>
            <person name="Shiraishi A."/>
            <person name="Satake H."/>
            <person name="Nakayama K."/>
        </authorList>
    </citation>
    <scope>NUCLEOTIDE SEQUENCE</scope>
</reference>
<sequence length="135" mass="15038">MDISSYTTRFNELAILCPGMVPTGRKKVEAYIRGLSENIKGEVTSSEPATLSKAVRMAHTLMEQKVKAKAEREADNKKRKWENFQGGSSSGGGNNNSNRNNNNYNSNHNYNNNRNTCDTPKFIHRSGIQPWGATS</sequence>
<proteinExistence type="predicted"/>
<protein>
    <recommendedName>
        <fullName evidence="2">Ty3 transposon capsid-like protein domain-containing protein</fullName>
    </recommendedName>
</protein>
<name>A0A699SJU8_TANCI</name>
<organism evidence="3">
    <name type="scientific">Tanacetum cinerariifolium</name>
    <name type="common">Dalmatian daisy</name>
    <name type="synonym">Chrysanthemum cinerariifolium</name>
    <dbReference type="NCBI Taxonomy" id="118510"/>
    <lineage>
        <taxon>Eukaryota</taxon>
        <taxon>Viridiplantae</taxon>
        <taxon>Streptophyta</taxon>
        <taxon>Embryophyta</taxon>
        <taxon>Tracheophyta</taxon>
        <taxon>Spermatophyta</taxon>
        <taxon>Magnoliopsida</taxon>
        <taxon>eudicotyledons</taxon>
        <taxon>Gunneridae</taxon>
        <taxon>Pentapetalae</taxon>
        <taxon>asterids</taxon>
        <taxon>campanulids</taxon>
        <taxon>Asterales</taxon>
        <taxon>Asteraceae</taxon>
        <taxon>Asteroideae</taxon>
        <taxon>Anthemideae</taxon>
        <taxon>Anthemidinae</taxon>
        <taxon>Tanacetum</taxon>
    </lineage>
</organism>
<feature type="compositionally biased region" description="Low complexity" evidence="1">
    <location>
        <begin position="95"/>
        <end position="115"/>
    </location>
</feature>
<evidence type="ECO:0000256" key="1">
    <source>
        <dbReference type="SAM" id="MobiDB-lite"/>
    </source>
</evidence>
<feature type="compositionally biased region" description="Basic and acidic residues" evidence="1">
    <location>
        <begin position="64"/>
        <end position="76"/>
    </location>
</feature>
<gene>
    <name evidence="3" type="ORF">Tci_869971</name>
</gene>
<comment type="caution">
    <text evidence="3">The sequence shown here is derived from an EMBL/GenBank/DDBJ whole genome shotgun (WGS) entry which is preliminary data.</text>
</comment>
<accession>A0A699SJU8</accession>
<feature type="region of interest" description="Disordered" evidence="1">
    <location>
        <begin position="64"/>
        <end position="135"/>
    </location>
</feature>
<evidence type="ECO:0000259" key="2">
    <source>
        <dbReference type="Pfam" id="PF19259"/>
    </source>
</evidence>